<gene>
    <name evidence="10" type="ORF">C7C56_020055</name>
</gene>
<dbReference type="Pfam" id="PF12704">
    <property type="entry name" value="MacB_PCD"/>
    <property type="match status" value="1"/>
</dbReference>
<dbReference type="GO" id="GO:0044874">
    <property type="term" value="P:lipoprotein localization to outer membrane"/>
    <property type="evidence" value="ECO:0007669"/>
    <property type="project" value="TreeGrafter"/>
</dbReference>
<keyword evidence="11" id="KW-1185">Reference proteome</keyword>
<evidence type="ECO:0000256" key="1">
    <source>
        <dbReference type="ARBA" id="ARBA00004651"/>
    </source>
</evidence>
<feature type="transmembrane region" description="Helical" evidence="7">
    <location>
        <begin position="273"/>
        <end position="295"/>
    </location>
</feature>
<dbReference type="RefSeq" id="WP_106759139.1">
    <property type="nucleotide sequence ID" value="NZ_PXWF02000273.1"/>
</dbReference>
<feature type="transmembrane region" description="Helical" evidence="7">
    <location>
        <begin position="361"/>
        <end position="382"/>
    </location>
</feature>
<feature type="transmembrane region" description="Helical" evidence="7">
    <location>
        <begin position="321"/>
        <end position="341"/>
    </location>
</feature>
<protein>
    <submittedName>
        <fullName evidence="10">ABC transporter permease</fullName>
    </submittedName>
</protein>
<dbReference type="Pfam" id="PF02687">
    <property type="entry name" value="FtsX"/>
    <property type="match status" value="2"/>
</dbReference>
<evidence type="ECO:0000313" key="11">
    <source>
        <dbReference type="Proteomes" id="UP000241421"/>
    </source>
</evidence>
<evidence type="ECO:0000313" key="10">
    <source>
        <dbReference type="EMBL" id="PWF43986.1"/>
    </source>
</evidence>
<dbReference type="PANTHER" id="PTHR30489:SF0">
    <property type="entry name" value="LIPOPROTEIN-RELEASING SYSTEM TRANSMEMBRANE PROTEIN LOLE"/>
    <property type="match status" value="1"/>
</dbReference>
<evidence type="ECO:0000256" key="7">
    <source>
        <dbReference type="SAM" id="Phobius"/>
    </source>
</evidence>
<accession>A0A2U2HGD9</accession>
<comment type="subcellular location">
    <subcellularLocation>
        <location evidence="1">Cell membrane</location>
        <topology evidence="1">Multi-pass membrane protein</topology>
    </subcellularLocation>
</comment>
<evidence type="ECO:0000259" key="9">
    <source>
        <dbReference type="Pfam" id="PF12704"/>
    </source>
</evidence>
<sequence>MKMLDRKLVRDLARMWSQAITVALVVASGIGGFLTSLSAVDSLEAARDRFYAEAHFADLFAGVKNAPLSLAARLRAAPGVADVQTTLEQVVRVELPGLPDPVIGQLIGLDQRKPHRMNLLTLSAGRPLGAKVAARADGEIEALVSEAFAEARNLRPGARLRALINGKRRTLVVVGIALSPEFIFAGLWGMPDARGFGIFWVDRDVLAAAYNMEGAFNRAAFKLAPGAVPERTIGAVAALVAPYGGREVFARPAQVSHSMLDAEIKQQRVMGTMLPAIFLGVAAFLLNVVVARLVSTQREQIATLKALGYGNTAITAHYLKLVLAIVFGGLVLGILVGKQLGVMLTGLYAETFHFPRFEHRIAPPLLLVGAGIAILTACVGTLHAIRATARLAPAEAMRPPAPPNFHRSALGRLGIERAGPALRMVLRNMERRPARTSLAMAGVAAAVAIVIMGNFFRDAIEMVVDNQFTLGLRGDVTVWTTDPVSDSVRHALRRLPGVRSVESLRFVTVNVGNAQRRERTILRGYAGRAELYRVIDMGQQETLLAGRGLVLTDRLADKLGLRLGDLVTIEVLEGRQRTLLVPLRATVKEMFGLNAYIERGALNRLLSEGDLSTGFVLSVEPGSEARVLEASKAMPRLAGAWSKNTMLQNMQEITARNVRIMSTILTAFASVIAVGVVYNNARIALSERAWELASLRVLGFTRAEVSAMLLGEMAIVIAVALPLGMLFGRGLVGLVAELVKSDQLHFPVVLQARTYAWAAVAVLAAGVASALVVRRHIDHLDLVAVLKTRE</sequence>
<feature type="domain" description="ABC3 transporter permease C-terminal" evidence="8">
    <location>
        <begin position="273"/>
        <end position="386"/>
    </location>
</feature>
<feature type="transmembrane region" description="Helical" evidence="7">
    <location>
        <begin position="658"/>
        <end position="678"/>
    </location>
</feature>
<name>A0A2U2HGD9_9BURK</name>
<feature type="transmembrane region" description="Helical" evidence="7">
    <location>
        <begin position="171"/>
        <end position="190"/>
    </location>
</feature>
<dbReference type="InterPro" id="IPR025857">
    <property type="entry name" value="MacB_PCD"/>
</dbReference>
<keyword evidence="6 7" id="KW-0472">Membrane</keyword>
<organism evidence="10 11">
    <name type="scientific">Massilia glaciei</name>
    <dbReference type="NCBI Taxonomy" id="1524097"/>
    <lineage>
        <taxon>Bacteria</taxon>
        <taxon>Pseudomonadati</taxon>
        <taxon>Pseudomonadota</taxon>
        <taxon>Betaproteobacteria</taxon>
        <taxon>Burkholderiales</taxon>
        <taxon>Oxalobacteraceae</taxon>
        <taxon>Telluria group</taxon>
        <taxon>Massilia</taxon>
    </lineage>
</organism>
<evidence type="ECO:0000256" key="3">
    <source>
        <dbReference type="ARBA" id="ARBA00022475"/>
    </source>
</evidence>
<feature type="domain" description="MacB-like periplasmic core" evidence="9">
    <location>
        <begin position="436"/>
        <end position="570"/>
    </location>
</feature>
<evidence type="ECO:0000259" key="8">
    <source>
        <dbReference type="Pfam" id="PF02687"/>
    </source>
</evidence>
<feature type="domain" description="ABC3 transporter permease C-terminal" evidence="8">
    <location>
        <begin position="664"/>
        <end position="777"/>
    </location>
</feature>
<reference evidence="10 11" key="1">
    <citation type="submission" date="2018-04" db="EMBL/GenBank/DDBJ databases">
        <title>Massilia violaceinigra sp. nov., a novel purple-pigmented bacterium isolated from Tianshan glacier, Xinjiang, China.</title>
        <authorList>
            <person name="Wang H."/>
        </authorList>
    </citation>
    <scope>NUCLEOTIDE SEQUENCE [LARGE SCALE GENOMIC DNA]</scope>
    <source>
        <strain evidence="10 11">B448-2</strain>
    </source>
</reference>
<comment type="caution">
    <text evidence="10">The sequence shown here is derived from an EMBL/GenBank/DDBJ whole genome shotgun (WGS) entry which is preliminary data.</text>
</comment>
<feature type="transmembrane region" description="Helical" evidence="7">
    <location>
        <begin position="755"/>
        <end position="773"/>
    </location>
</feature>
<dbReference type="OrthoDB" id="5137249at2"/>
<feature type="transmembrane region" description="Helical" evidence="7">
    <location>
        <begin position="20"/>
        <end position="40"/>
    </location>
</feature>
<keyword evidence="3" id="KW-1003">Cell membrane</keyword>
<evidence type="ECO:0000256" key="6">
    <source>
        <dbReference type="ARBA" id="ARBA00023136"/>
    </source>
</evidence>
<keyword evidence="4 7" id="KW-0812">Transmembrane</keyword>
<dbReference type="InterPro" id="IPR003838">
    <property type="entry name" value="ABC3_permease_C"/>
</dbReference>
<feature type="transmembrane region" description="Helical" evidence="7">
    <location>
        <begin position="714"/>
        <end position="735"/>
    </location>
</feature>
<evidence type="ECO:0000256" key="5">
    <source>
        <dbReference type="ARBA" id="ARBA00022989"/>
    </source>
</evidence>
<dbReference type="AlphaFoldDB" id="A0A2U2HGD9"/>
<evidence type="ECO:0000256" key="2">
    <source>
        <dbReference type="ARBA" id="ARBA00005236"/>
    </source>
</evidence>
<dbReference type="PANTHER" id="PTHR30489">
    <property type="entry name" value="LIPOPROTEIN-RELEASING SYSTEM TRANSMEMBRANE PROTEIN LOLE"/>
    <property type="match status" value="1"/>
</dbReference>
<feature type="transmembrane region" description="Helical" evidence="7">
    <location>
        <begin position="437"/>
        <end position="456"/>
    </location>
</feature>
<keyword evidence="5 7" id="KW-1133">Transmembrane helix</keyword>
<comment type="similarity">
    <text evidence="2">Belongs to the ABC-4 integral membrane protein family. LolC/E subfamily.</text>
</comment>
<dbReference type="Proteomes" id="UP000241421">
    <property type="component" value="Unassembled WGS sequence"/>
</dbReference>
<proteinExistence type="inferred from homology"/>
<dbReference type="EMBL" id="PXWF02000273">
    <property type="protein sequence ID" value="PWF43986.1"/>
    <property type="molecule type" value="Genomic_DNA"/>
</dbReference>
<dbReference type="InterPro" id="IPR051447">
    <property type="entry name" value="Lipoprotein-release_system"/>
</dbReference>
<dbReference type="GO" id="GO:0098797">
    <property type="term" value="C:plasma membrane protein complex"/>
    <property type="evidence" value="ECO:0007669"/>
    <property type="project" value="TreeGrafter"/>
</dbReference>
<evidence type="ECO:0000256" key="4">
    <source>
        <dbReference type="ARBA" id="ARBA00022692"/>
    </source>
</evidence>